<dbReference type="Pfam" id="PF00078">
    <property type="entry name" value="RVT_1"/>
    <property type="match status" value="1"/>
</dbReference>
<evidence type="ECO:0000313" key="2">
    <source>
        <dbReference type="EMBL" id="KAJ3658608.1"/>
    </source>
</evidence>
<dbReference type="InterPro" id="IPR043502">
    <property type="entry name" value="DNA/RNA_pol_sf"/>
</dbReference>
<reference evidence="2" key="1">
    <citation type="journal article" date="2023" name="G3 (Bethesda)">
        <title>Whole genome assemblies of Zophobas morio and Tenebrio molitor.</title>
        <authorList>
            <person name="Kaur S."/>
            <person name="Stinson S.A."/>
            <person name="diCenzo G.C."/>
        </authorList>
    </citation>
    <scope>NUCLEOTIDE SEQUENCE</scope>
    <source>
        <strain evidence="2">QUZm001</strain>
    </source>
</reference>
<dbReference type="Proteomes" id="UP001168821">
    <property type="component" value="Unassembled WGS sequence"/>
</dbReference>
<feature type="domain" description="Reverse transcriptase" evidence="1">
    <location>
        <begin position="1"/>
        <end position="101"/>
    </location>
</feature>
<keyword evidence="3" id="KW-1185">Reference proteome</keyword>
<evidence type="ECO:0000259" key="1">
    <source>
        <dbReference type="PROSITE" id="PS50878"/>
    </source>
</evidence>
<dbReference type="PROSITE" id="PS50878">
    <property type="entry name" value="RT_POL"/>
    <property type="match status" value="1"/>
</dbReference>
<evidence type="ECO:0000313" key="3">
    <source>
        <dbReference type="Proteomes" id="UP001168821"/>
    </source>
</evidence>
<dbReference type="InterPro" id="IPR000477">
    <property type="entry name" value="RT_dom"/>
</dbReference>
<proteinExistence type="predicted"/>
<sequence>MGEFEITTGVPQGSVLGPLLWNIFYDKVLRMEVSDEVKLIGYADDLAVIVIEKNEEDLRERTKEVLRLVGVWMRDNGYSLAPIKSEAVLLEGRRTIRKMSVCMEGRMIETREAVRYLEVEFQRNFKVERVVRKAKMVVGALVRFLSNVGEPRASKRRVLCSVVHGILLYETEAWIDEYRIQ</sequence>
<dbReference type="SUPFAM" id="SSF56672">
    <property type="entry name" value="DNA/RNA polymerases"/>
    <property type="match status" value="1"/>
</dbReference>
<protein>
    <recommendedName>
        <fullName evidence="1">Reverse transcriptase domain-containing protein</fullName>
    </recommendedName>
</protein>
<accession>A0AA38INL6</accession>
<gene>
    <name evidence="2" type="ORF">Zmor_010337</name>
</gene>
<dbReference type="PANTHER" id="PTHR33332">
    <property type="entry name" value="REVERSE TRANSCRIPTASE DOMAIN-CONTAINING PROTEIN"/>
    <property type="match status" value="1"/>
</dbReference>
<comment type="caution">
    <text evidence="2">The sequence shown here is derived from an EMBL/GenBank/DDBJ whole genome shotgun (WGS) entry which is preliminary data.</text>
</comment>
<dbReference type="EMBL" id="JALNTZ010000003">
    <property type="protein sequence ID" value="KAJ3658608.1"/>
    <property type="molecule type" value="Genomic_DNA"/>
</dbReference>
<organism evidence="2 3">
    <name type="scientific">Zophobas morio</name>
    <dbReference type="NCBI Taxonomy" id="2755281"/>
    <lineage>
        <taxon>Eukaryota</taxon>
        <taxon>Metazoa</taxon>
        <taxon>Ecdysozoa</taxon>
        <taxon>Arthropoda</taxon>
        <taxon>Hexapoda</taxon>
        <taxon>Insecta</taxon>
        <taxon>Pterygota</taxon>
        <taxon>Neoptera</taxon>
        <taxon>Endopterygota</taxon>
        <taxon>Coleoptera</taxon>
        <taxon>Polyphaga</taxon>
        <taxon>Cucujiformia</taxon>
        <taxon>Tenebrionidae</taxon>
        <taxon>Zophobas</taxon>
    </lineage>
</organism>
<dbReference type="AlphaFoldDB" id="A0AA38INL6"/>
<name>A0AA38INL6_9CUCU</name>
<dbReference type="GO" id="GO:0071897">
    <property type="term" value="P:DNA biosynthetic process"/>
    <property type="evidence" value="ECO:0007669"/>
    <property type="project" value="UniProtKB-ARBA"/>
</dbReference>